<evidence type="ECO:0000313" key="2">
    <source>
        <dbReference type="EMBL" id="KAF7277922.1"/>
    </source>
</evidence>
<dbReference type="Proteomes" id="UP000625711">
    <property type="component" value="Unassembled WGS sequence"/>
</dbReference>
<accession>A0A834IB48</accession>
<feature type="region of interest" description="Disordered" evidence="1">
    <location>
        <begin position="1"/>
        <end position="43"/>
    </location>
</feature>
<dbReference type="AlphaFoldDB" id="A0A834IB48"/>
<evidence type="ECO:0000313" key="3">
    <source>
        <dbReference type="Proteomes" id="UP000625711"/>
    </source>
</evidence>
<proteinExistence type="predicted"/>
<feature type="compositionally biased region" description="Basic residues" evidence="1">
    <location>
        <begin position="19"/>
        <end position="37"/>
    </location>
</feature>
<comment type="caution">
    <text evidence="2">The sequence shown here is derived from an EMBL/GenBank/DDBJ whole genome shotgun (WGS) entry which is preliminary data.</text>
</comment>
<sequence>MPMNTTRGRSATTPQRVGNKCRRKKSGRNQNQRRGRPSHVTTPQMSIEAAVVALESGRIAPVLLYISCRSASVDDD</sequence>
<name>A0A834IB48_RHYFE</name>
<gene>
    <name evidence="2" type="ORF">GWI33_009039</name>
</gene>
<keyword evidence="3" id="KW-1185">Reference proteome</keyword>
<protein>
    <submittedName>
        <fullName evidence="2">Uncharacterized protein</fullName>
    </submittedName>
</protein>
<evidence type="ECO:0000256" key="1">
    <source>
        <dbReference type="SAM" id="MobiDB-lite"/>
    </source>
</evidence>
<dbReference type="EMBL" id="JAACXV010000411">
    <property type="protein sequence ID" value="KAF7277922.1"/>
    <property type="molecule type" value="Genomic_DNA"/>
</dbReference>
<feature type="compositionally biased region" description="Polar residues" evidence="1">
    <location>
        <begin position="1"/>
        <end position="16"/>
    </location>
</feature>
<reference evidence="2" key="1">
    <citation type="submission" date="2020-08" db="EMBL/GenBank/DDBJ databases">
        <title>Genome sequencing and assembly of the red palm weevil Rhynchophorus ferrugineus.</title>
        <authorList>
            <person name="Dias G.B."/>
            <person name="Bergman C.M."/>
            <person name="Manee M."/>
        </authorList>
    </citation>
    <scope>NUCLEOTIDE SEQUENCE</scope>
    <source>
        <strain evidence="2">AA-2017</strain>
        <tissue evidence="2">Whole larva</tissue>
    </source>
</reference>
<organism evidence="2 3">
    <name type="scientific">Rhynchophorus ferrugineus</name>
    <name type="common">Red palm weevil</name>
    <name type="synonym">Curculio ferrugineus</name>
    <dbReference type="NCBI Taxonomy" id="354439"/>
    <lineage>
        <taxon>Eukaryota</taxon>
        <taxon>Metazoa</taxon>
        <taxon>Ecdysozoa</taxon>
        <taxon>Arthropoda</taxon>
        <taxon>Hexapoda</taxon>
        <taxon>Insecta</taxon>
        <taxon>Pterygota</taxon>
        <taxon>Neoptera</taxon>
        <taxon>Endopterygota</taxon>
        <taxon>Coleoptera</taxon>
        <taxon>Polyphaga</taxon>
        <taxon>Cucujiformia</taxon>
        <taxon>Curculionidae</taxon>
        <taxon>Dryophthorinae</taxon>
        <taxon>Rhynchophorus</taxon>
    </lineage>
</organism>